<proteinExistence type="predicted"/>
<dbReference type="PANTHER" id="PTHR18871:SF2">
    <property type="entry name" value="CENTROSOMAL PROTEIN OF 112 KDA"/>
    <property type="match status" value="1"/>
</dbReference>
<reference evidence="2" key="2">
    <citation type="submission" date="2025-09" db="UniProtKB">
        <authorList>
            <consortium name="Ensembl"/>
        </authorList>
    </citation>
    <scope>IDENTIFICATION</scope>
</reference>
<dbReference type="AlphaFoldDB" id="A0A673KLP8"/>
<name>A0A673KLP8_9TELE</name>
<keyword evidence="3" id="KW-1185">Reference proteome</keyword>
<organism evidence="2 3">
    <name type="scientific">Sinocyclocheilus rhinocerous</name>
    <dbReference type="NCBI Taxonomy" id="307959"/>
    <lineage>
        <taxon>Eukaryota</taxon>
        <taxon>Metazoa</taxon>
        <taxon>Chordata</taxon>
        <taxon>Craniata</taxon>
        <taxon>Vertebrata</taxon>
        <taxon>Euteleostomi</taxon>
        <taxon>Actinopterygii</taxon>
        <taxon>Neopterygii</taxon>
        <taxon>Teleostei</taxon>
        <taxon>Ostariophysi</taxon>
        <taxon>Cypriniformes</taxon>
        <taxon>Cyprinidae</taxon>
        <taxon>Cyprininae</taxon>
        <taxon>Sinocyclocheilus</taxon>
    </lineage>
</organism>
<dbReference type="InterPro" id="IPR027831">
    <property type="entry name" value="DUF4485"/>
</dbReference>
<dbReference type="PANTHER" id="PTHR18871">
    <property type="entry name" value="CENTROSOMAL PROTEIN OF 112 KDA"/>
    <property type="match status" value="1"/>
</dbReference>
<reference evidence="2" key="1">
    <citation type="submission" date="2025-08" db="UniProtKB">
        <authorList>
            <consortium name="Ensembl"/>
        </authorList>
    </citation>
    <scope>IDENTIFICATION</scope>
</reference>
<dbReference type="Pfam" id="PF14846">
    <property type="entry name" value="DUF4485"/>
    <property type="match status" value="1"/>
</dbReference>
<dbReference type="Ensembl" id="ENSSRHT00000065558.1">
    <property type="protein sequence ID" value="ENSSRHP00000063792.1"/>
    <property type="gene ID" value="ENSSRHG00000031778.1"/>
</dbReference>
<accession>A0A673KLP8</accession>
<dbReference type="Proteomes" id="UP000472270">
    <property type="component" value="Unassembled WGS sequence"/>
</dbReference>
<evidence type="ECO:0000313" key="2">
    <source>
        <dbReference type="Ensembl" id="ENSSRHP00000063792.1"/>
    </source>
</evidence>
<protein>
    <recommendedName>
        <fullName evidence="1">DUF4485 domain-containing protein</fullName>
    </recommendedName>
</protein>
<evidence type="ECO:0000259" key="1">
    <source>
        <dbReference type="Pfam" id="PF14846"/>
    </source>
</evidence>
<dbReference type="InterPro" id="IPR055310">
    <property type="entry name" value="CEP112"/>
</dbReference>
<sequence length="152" mass="17335">MSEQDCFGILDSEFDHYLVDMKSYEWTKIPHKPLLRQRCALWIKKLCDPETCGSGLTGRKNCNMYTRLLLHMLRKGVLEGPFTHKPEAGGLKTLPTYMSIYFGEPLLGRSQEQRSAVLPDWVSGELGQTDGSWSTSPLSNTHRKIIFLAKEE</sequence>
<evidence type="ECO:0000313" key="3">
    <source>
        <dbReference type="Proteomes" id="UP000472270"/>
    </source>
</evidence>
<feature type="domain" description="DUF4485" evidence="1">
    <location>
        <begin position="10"/>
        <end position="97"/>
    </location>
</feature>